<protein>
    <submittedName>
        <fullName evidence="1">Uncharacterized protein</fullName>
    </submittedName>
</protein>
<dbReference type="AlphaFoldDB" id="A0A7X6S5K7"/>
<dbReference type="RefSeq" id="WP_053310353.1">
    <property type="nucleotide sequence ID" value="NZ_JAAKZJ010000008.1"/>
</dbReference>
<dbReference type="EMBL" id="JAKNBA010000005">
    <property type="protein sequence ID" value="MDE1241497.1"/>
    <property type="molecule type" value="Genomic_DNA"/>
</dbReference>
<evidence type="ECO:0000313" key="2">
    <source>
        <dbReference type="Proteomes" id="UP001140979"/>
    </source>
</evidence>
<dbReference type="Proteomes" id="UP001140979">
    <property type="component" value="Unassembled WGS sequence"/>
</dbReference>
<evidence type="ECO:0000313" key="1">
    <source>
        <dbReference type="EMBL" id="MDE1241497.1"/>
    </source>
</evidence>
<organism evidence="1 2">
    <name type="scientific">Vibrio aestuarianus</name>
    <dbReference type="NCBI Taxonomy" id="28171"/>
    <lineage>
        <taxon>Bacteria</taxon>
        <taxon>Pseudomonadati</taxon>
        <taxon>Pseudomonadota</taxon>
        <taxon>Gammaproteobacteria</taxon>
        <taxon>Vibrionales</taxon>
        <taxon>Vibrionaceae</taxon>
        <taxon>Vibrio</taxon>
    </lineage>
</organism>
<reference evidence="1" key="1">
    <citation type="submission" date="2022-02" db="EMBL/GenBank/DDBJ databases">
        <title>Emergence and expansion in Europe of a Vibrio aestuarianus clonal complex pathogenic for oysters.</title>
        <authorList>
            <person name="Mesnil A."/>
            <person name="Travers M.-A."/>
        </authorList>
    </citation>
    <scope>NUCLEOTIDE SEQUENCE</scope>
    <source>
        <strain evidence="1">19_064_11T1</strain>
    </source>
</reference>
<sequence length="417" mass="45444">MRRAKWRGAITLLVTALLLAITLMLVLGSYRATLYQIKRAQNEIETRQDHWRAEGGLECVYTQFKLADGLPGTLQPCLFTTPVVLTLEPLANGYLVSARSHYLSLSKTILTSGALQPGAMQSSADLYFHSSATFSTPDPGALTADGWQCIALRYRSRFYAAVVDNKGIVHGVPPYADFNNPDGKECINLEGNDHLSSLIGGIGVGRDFVLDPDVSPFEAYFGVPVTEHNTVRDSGEFTVISGSGSPKTVSHCGTKLASEIDAGNTRVWLEGGCEIESSEYNALVDATQTTQGVTILVHDGLMSIMGKPELGASAHPFKGVLFHFNVDYQPTVADWAAFAANAYLNHASSPIENSYRTAASYYQHGAFAVSGGQFFDAKGQAAIFFNSLDFRFNKDVIDESRKPFNTVKWRKGSWNDL</sequence>
<name>A0A7X6S5K7_9VIBR</name>
<gene>
    <name evidence="1" type="ORF">L9W94_04900</name>
</gene>
<comment type="caution">
    <text evidence="1">The sequence shown here is derived from an EMBL/GenBank/DDBJ whole genome shotgun (WGS) entry which is preliminary data.</text>
</comment>
<proteinExistence type="predicted"/>
<accession>A0A7X6S5K7</accession>